<comment type="catalytic activity">
    <reaction evidence="29">
        <text>ATP + H2O = ADP + phosphate + H(+)</text>
        <dbReference type="Rhea" id="RHEA:13065"/>
        <dbReference type="ChEBI" id="CHEBI:15377"/>
        <dbReference type="ChEBI" id="CHEBI:15378"/>
        <dbReference type="ChEBI" id="CHEBI:30616"/>
        <dbReference type="ChEBI" id="CHEBI:43474"/>
        <dbReference type="ChEBI" id="CHEBI:456216"/>
        <dbReference type="EC" id="5.6.2.4"/>
    </reaction>
</comment>
<dbReference type="InterPro" id="IPR027417">
    <property type="entry name" value="P-loop_NTPase"/>
</dbReference>
<evidence type="ECO:0000256" key="6">
    <source>
        <dbReference type="ARBA" id="ARBA00022553"/>
    </source>
</evidence>
<dbReference type="GO" id="GO:0016787">
    <property type="term" value="F:hydrolase activity"/>
    <property type="evidence" value="ECO:0007669"/>
    <property type="project" value="UniProtKB-KW"/>
</dbReference>
<dbReference type="InterPro" id="IPR016392">
    <property type="entry name" value="Lg_T_Ag_polyomavir"/>
</dbReference>
<gene>
    <name evidence="37" type="ORF">EPyV_gp4</name>
</gene>
<keyword evidence="13 31" id="KW-0863">Zinc-finger</keyword>
<evidence type="ECO:0000256" key="22">
    <source>
        <dbReference type="ARBA" id="ARBA00023258"/>
    </source>
</evidence>
<dbReference type="GeneID" id="12980245"/>
<keyword evidence="5" id="KW-0244">Early protein</keyword>
<keyword evidence="38" id="KW-1185">Reference proteome</keyword>
<keyword evidence="14" id="KW-0378">Hydrolase</keyword>
<evidence type="ECO:0000256" key="4">
    <source>
        <dbReference type="ARBA" id="ARBA00022504"/>
    </source>
</evidence>
<accession>I3QJF1</accession>
<evidence type="ECO:0000256" key="16">
    <source>
        <dbReference type="ARBA" id="ARBA00022830"/>
    </source>
</evidence>
<evidence type="ECO:0000256" key="32">
    <source>
        <dbReference type="SAM" id="MobiDB-lite"/>
    </source>
</evidence>
<evidence type="ECO:0000259" key="33">
    <source>
        <dbReference type="PROSITE" id="PS50076"/>
    </source>
</evidence>
<evidence type="ECO:0000256" key="7">
    <source>
        <dbReference type="ARBA" id="ARBA00022562"/>
    </source>
</evidence>
<evidence type="ECO:0000256" key="25">
    <source>
        <dbReference type="ARBA" id="ARBA00023318"/>
    </source>
</evidence>
<dbReference type="InterPro" id="IPR010932">
    <property type="entry name" value="Lg_T_Ag_Polyomavir_C"/>
</dbReference>
<evidence type="ECO:0000259" key="34">
    <source>
        <dbReference type="PROSITE" id="PS51206"/>
    </source>
</evidence>
<dbReference type="InterPro" id="IPR003133">
    <property type="entry name" value="T_Ag_DNA-bd"/>
</dbReference>
<evidence type="ECO:0000256" key="3">
    <source>
        <dbReference type="ARBA" id="ARBA00018805"/>
    </source>
</evidence>
<dbReference type="OrthoDB" id="14669at10239"/>
<evidence type="ECO:0000256" key="14">
    <source>
        <dbReference type="ARBA" id="ARBA00022801"/>
    </source>
</evidence>
<dbReference type="PROSITE" id="PS51206">
    <property type="entry name" value="SF3_HELICASE_1"/>
    <property type="match status" value="1"/>
</dbReference>
<dbReference type="PROSITE" id="PS50076">
    <property type="entry name" value="DNAJ_2"/>
    <property type="match status" value="1"/>
</dbReference>
<evidence type="ECO:0000256" key="27">
    <source>
        <dbReference type="ARBA" id="ARBA00034808"/>
    </source>
</evidence>
<keyword evidence="22" id="KW-0922">Interferon antiviral system evasion</keyword>
<keyword evidence="6" id="KW-0597">Phosphoprotein</keyword>
<evidence type="ECO:0000256" key="11">
    <source>
        <dbReference type="ARBA" id="ARBA00022723"/>
    </source>
</evidence>
<evidence type="ECO:0000256" key="28">
    <source>
        <dbReference type="ARBA" id="ARBA00045019"/>
    </source>
</evidence>
<evidence type="ECO:0000256" key="29">
    <source>
        <dbReference type="ARBA" id="ARBA00048988"/>
    </source>
</evidence>
<keyword evidence="8" id="KW-0945">Host-virus interaction</keyword>
<dbReference type="GO" id="GO:0043138">
    <property type="term" value="F:3'-5' DNA helicase activity"/>
    <property type="evidence" value="ECO:0007669"/>
    <property type="project" value="UniProtKB-EC"/>
</dbReference>
<dbReference type="SUPFAM" id="SSF55464">
    <property type="entry name" value="Origin of replication-binding domain, RBD-like"/>
    <property type="match status" value="1"/>
</dbReference>
<dbReference type="SUPFAM" id="SSF52540">
    <property type="entry name" value="P-loop containing nucleoside triphosphate hydrolases"/>
    <property type="match status" value="1"/>
</dbReference>
<dbReference type="PROSITE" id="PS51287">
    <property type="entry name" value="T_AG_OBD"/>
    <property type="match status" value="1"/>
</dbReference>
<keyword evidence="11" id="KW-0479">Metal-binding</keyword>
<keyword evidence="17" id="KW-0862">Zinc</keyword>
<dbReference type="PROSITE" id="PS51341">
    <property type="entry name" value="ZF_LTAG_D1"/>
    <property type="match status" value="1"/>
</dbReference>
<dbReference type="GO" id="GO:0005524">
    <property type="term" value="F:ATP binding"/>
    <property type="evidence" value="ECO:0007669"/>
    <property type="project" value="UniProtKB-KW"/>
</dbReference>
<feature type="DNA-binding region" description="T-ag OBD" evidence="30">
    <location>
        <begin position="140"/>
        <end position="256"/>
    </location>
</feature>
<evidence type="ECO:0000256" key="31">
    <source>
        <dbReference type="PROSITE-ProRule" id="PRU00671"/>
    </source>
</evidence>
<keyword evidence="7" id="KW-1048">Host nucleus</keyword>
<feature type="domain" description="T-ag OBD" evidence="35">
    <location>
        <begin position="140"/>
        <end position="256"/>
    </location>
</feature>
<dbReference type="EC" id="5.6.2.4" evidence="27"/>
<evidence type="ECO:0000256" key="20">
    <source>
        <dbReference type="ARBA" id="ARBA00023125"/>
    </source>
</evidence>
<comment type="cofactor">
    <cofactor evidence="1">
        <name>Mg(2+)</name>
        <dbReference type="ChEBI" id="CHEBI:18420"/>
    </cofactor>
</comment>
<evidence type="ECO:0000256" key="17">
    <source>
        <dbReference type="ARBA" id="ARBA00022833"/>
    </source>
</evidence>
<keyword evidence="9" id="KW-1090">Inhibition of host innate immune response by virus</keyword>
<dbReference type="RefSeq" id="YP_006383692.1">
    <property type="nucleotide sequence ID" value="NC_017982.1"/>
</dbReference>
<evidence type="ECO:0000256" key="9">
    <source>
        <dbReference type="ARBA" id="ARBA00022632"/>
    </source>
</evidence>
<evidence type="ECO:0000256" key="2">
    <source>
        <dbReference type="ARBA" id="ARBA00004147"/>
    </source>
</evidence>
<evidence type="ECO:0000256" key="18">
    <source>
        <dbReference type="ARBA" id="ARBA00022840"/>
    </source>
</evidence>
<dbReference type="KEGG" id="vg:12980245"/>
<dbReference type="GO" id="GO:0042025">
    <property type="term" value="C:host cell nucleus"/>
    <property type="evidence" value="ECO:0007669"/>
    <property type="project" value="UniProtKB-SubCell"/>
</dbReference>
<comment type="catalytic activity">
    <reaction evidence="26">
        <text>Couples ATP hydrolysis with the unwinding of duplex DNA by translocating in the 3'-5' direction.</text>
        <dbReference type="EC" id="5.6.2.4"/>
    </reaction>
</comment>
<feature type="domain" description="SF3 helicase" evidence="34">
    <location>
        <begin position="402"/>
        <end position="562"/>
    </location>
</feature>
<evidence type="ECO:0000256" key="10">
    <source>
        <dbReference type="ARBA" id="ARBA00022705"/>
    </source>
</evidence>
<keyword evidence="12" id="KW-0547">Nucleotide-binding</keyword>
<dbReference type="GO" id="GO:0039645">
    <property type="term" value="P:symbiont-mediated perturbation of host cell cycle G1/S transition checkpoint"/>
    <property type="evidence" value="ECO:0007669"/>
    <property type="project" value="UniProtKB-KW"/>
</dbReference>
<name>I3QJF1_9POLY</name>
<dbReference type="InterPro" id="IPR037102">
    <property type="entry name" value="Znf_lg_T-Ag_D1_dom_sf"/>
</dbReference>
<dbReference type="Gene3D" id="3.40.50.300">
    <property type="entry name" value="P-loop containing nucleotide triphosphate hydrolases"/>
    <property type="match status" value="1"/>
</dbReference>
<comment type="subcellular location">
    <subcellularLocation>
        <location evidence="2">Host nucleus</location>
    </subcellularLocation>
</comment>
<sequence length="659" mass="76249">MERLLSKDEARQLMELLKLDMEKYGDIPTMRKAYLRRCKELHPDKGGDENLMKKLNELYRKLESGLADLSEQPGTSSAEPKFPKYGTPEWEQWWKDFNKTWDDDLRCDEEMPSSDEEMPHSQATPPKKKQKTADAPKDFPPEIKEFLSNAIFSNKTLNCFVLYTTKEKAVLLYRKVMDKFQTFFISRHGYEEAYSILFFLTLNRHRVSAINNFCRRLCTVSFLLCKGVLREYFCYSALTRPPFTVLQESVPGGLMENDFKPCDDDEAKMVSWKMVSEYALAIRCEDLHLLLGLYLEFEVEPEKCEKCDKKQHPDHFEHHAKHHENACLFSESKNQKGICGQAIDAVIAKKRVDAMVMTRAELLAERFMYHFRKMDIMFGSKGTSVIEHYMAGVAWFQVLFPGVEKFIMEYLKAIVLNMPKRRYFLFMGPVDTGKTTLAAALLDLCGGKALNINLPFERINFELGMAIDQFTVVFEDVKGTGGETKDLPSGTGVSNLDSLRDYMDGSVKVNLEKKHLNKRTQIFPPGLVTMNEYHLPITLRARFVRTLRFVRKDYLRRSLKNTPELLQQRILQSGITLLFMLLWHEPVESFHKSIHSEVVKWKELLDIEISLSRYDEMVKNVQNGVDILKRETDPPSPPESMEDSGVGTESQEPNLSQQM</sequence>
<keyword evidence="15" id="KW-0347">Helicase</keyword>
<evidence type="ECO:0000256" key="13">
    <source>
        <dbReference type="ARBA" id="ARBA00022771"/>
    </source>
</evidence>
<feature type="domain" description="J" evidence="33">
    <location>
        <begin position="12"/>
        <end position="86"/>
    </location>
</feature>
<keyword evidence="16" id="KW-1114">Inhibition of host interferon signaling pathway by virus</keyword>
<keyword evidence="4" id="KW-1121">Modulation of host cell cycle by virus</keyword>
<dbReference type="Pfam" id="PF06431">
    <property type="entry name" value="Polyoma_lg_T_C"/>
    <property type="match status" value="1"/>
</dbReference>
<evidence type="ECO:0000256" key="24">
    <source>
        <dbReference type="ARBA" id="ARBA00023309"/>
    </source>
</evidence>
<dbReference type="Gene3D" id="1.10.10.510">
    <property type="entry name" value="Zinc finger, large T-antigen D1 domain"/>
    <property type="match status" value="1"/>
</dbReference>
<dbReference type="SMART" id="SM00271">
    <property type="entry name" value="DnaJ"/>
    <property type="match status" value="1"/>
</dbReference>
<keyword evidence="24" id="KW-1078">G1/S host cell cycle checkpoint dysregulation by virus</keyword>
<keyword evidence="25" id="KW-1096">Inhibition of host JAK1 by virus</keyword>
<proteinExistence type="predicted"/>
<evidence type="ECO:0000256" key="23">
    <source>
        <dbReference type="ARBA" id="ARBA00023280"/>
    </source>
</evidence>
<keyword evidence="19" id="KW-0007">Acetylation</keyword>
<keyword evidence="10" id="KW-0235">DNA replication</keyword>
<evidence type="ECO:0000259" key="35">
    <source>
        <dbReference type="PROSITE" id="PS51287"/>
    </source>
</evidence>
<dbReference type="SUPFAM" id="SSF46565">
    <property type="entry name" value="Chaperone J-domain"/>
    <property type="match status" value="1"/>
</dbReference>
<keyword evidence="21" id="KW-0413">Isomerase</keyword>
<dbReference type="Proteomes" id="UP000140360">
    <property type="component" value="Segment"/>
</dbReference>
<dbReference type="CDD" id="cd06257">
    <property type="entry name" value="DnaJ"/>
    <property type="match status" value="1"/>
</dbReference>
<dbReference type="GO" id="GO:0039576">
    <property type="term" value="P:symbiont-mediated suppression of host JAK-STAT cascade via inhibition of JAK1 activity"/>
    <property type="evidence" value="ECO:0007669"/>
    <property type="project" value="UniProtKB-KW"/>
</dbReference>
<reference evidence="37 38" key="1">
    <citation type="journal article" date="2012" name="J. Virol.">
        <title>Complete genome sequence of a polyomavirus isolated from horses.</title>
        <authorList>
            <person name="Renshaw R.W."/>
            <person name="Wise A.G."/>
            <person name="Maes R.K."/>
            <person name="Dubovi E.J."/>
        </authorList>
    </citation>
    <scope>NUCLEOTIDE SEQUENCE [LARGE SCALE GENOMIC DNA]</scope>
    <source>
        <strain evidence="37">CU03</strain>
    </source>
</reference>
<feature type="region of interest" description="Disordered" evidence="32">
    <location>
        <begin position="626"/>
        <end position="659"/>
    </location>
</feature>
<protein>
    <recommendedName>
        <fullName evidence="3">Large T antigen</fullName>
        <ecNumber evidence="27">5.6.2.4</ecNumber>
    </recommendedName>
    <alternativeName>
        <fullName evidence="28">DNA 3'-5' helicase large T antigen</fullName>
    </alternativeName>
</protein>
<dbReference type="Pfam" id="PF02217">
    <property type="entry name" value="T_Ag_DNA_bind"/>
    <property type="match status" value="1"/>
</dbReference>
<dbReference type="InterPro" id="IPR014015">
    <property type="entry name" value="Helicase_SF3_DNA-vir"/>
</dbReference>
<dbReference type="EMBL" id="JQ412134">
    <property type="protein sequence ID" value="AFK09341.1"/>
    <property type="molecule type" value="Genomic_DNA"/>
</dbReference>
<evidence type="ECO:0000256" key="5">
    <source>
        <dbReference type="ARBA" id="ARBA00022518"/>
    </source>
</evidence>
<feature type="domain" description="T-ag D1-type" evidence="36">
    <location>
        <begin position="267"/>
        <end position="359"/>
    </location>
</feature>
<dbReference type="GO" id="GO:0003688">
    <property type="term" value="F:DNA replication origin binding"/>
    <property type="evidence" value="ECO:0007669"/>
    <property type="project" value="InterPro"/>
</dbReference>
<evidence type="ECO:0000256" key="30">
    <source>
        <dbReference type="PROSITE-ProRule" id="PRU00620"/>
    </source>
</evidence>
<evidence type="ECO:0000256" key="19">
    <source>
        <dbReference type="ARBA" id="ARBA00022990"/>
    </source>
</evidence>
<dbReference type="Gene3D" id="1.10.287.110">
    <property type="entry name" value="DnaJ domain"/>
    <property type="match status" value="1"/>
</dbReference>
<evidence type="ECO:0000259" key="36">
    <source>
        <dbReference type="PROSITE" id="PS51341"/>
    </source>
</evidence>
<feature type="compositionally biased region" description="Acidic residues" evidence="32">
    <location>
        <begin position="106"/>
        <end position="116"/>
    </location>
</feature>
<dbReference type="PIRSF" id="PIRSF003368">
    <property type="entry name" value="Large_T_antigen_polyomaV"/>
    <property type="match status" value="1"/>
</dbReference>
<evidence type="ECO:0000256" key="26">
    <source>
        <dbReference type="ARBA" id="ARBA00034617"/>
    </source>
</evidence>
<evidence type="ECO:0000256" key="21">
    <source>
        <dbReference type="ARBA" id="ARBA00023235"/>
    </source>
</evidence>
<feature type="region of interest" description="Disordered" evidence="32">
    <location>
        <begin position="106"/>
        <end position="136"/>
    </location>
</feature>
<dbReference type="GO" id="GO:0039502">
    <property type="term" value="P:symbiont-mediated suppression of host type I interferon-mediated signaling pathway"/>
    <property type="evidence" value="ECO:0007669"/>
    <property type="project" value="UniProtKB-KW"/>
</dbReference>
<organism evidence="37 38">
    <name type="scientific">Betapolyomavirus equi</name>
    <dbReference type="NCBI Taxonomy" id="1891761"/>
    <lineage>
        <taxon>Viruses</taxon>
        <taxon>Monodnaviria</taxon>
        <taxon>Shotokuvirae</taxon>
        <taxon>Cossaviricota</taxon>
        <taxon>Papovaviricetes</taxon>
        <taxon>Sepolyvirales</taxon>
        <taxon>Polyomaviridae</taxon>
        <taxon>Betapolyomavirus</taxon>
    </lineage>
</organism>
<dbReference type="InterPro" id="IPR036869">
    <property type="entry name" value="J_dom_sf"/>
</dbReference>
<keyword evidence="20 30" id="KW-0238">DNA-binding</keyword>
<dbReference type="InterPro" id="IPR001623">
    <property type="entry name" value="DnaJ_domain"/>
</dbReference>
<evidence type="ECO:0000256" key="1">
    <source>
        <dbReference type="ARBA" id="ARBA00001946"/>
    </source>
</evidence>
<dbReference type="GO" id="GO:0006260">
    <property type="term" value="P:DNA replication"/>
    <property type="evidence" value="ECO:0007669"/>
    <property type="project" value="UniProtKB-KW"/>
</dbReference>
<keyword evidence="18" id="KW-0067">ATP-binding</keyword>
<dbReference type="Gene3D" id="1.20.1050.70">
    <property type="entry name" value="Large T antigen, SV40, domain 3"/>
    <property type="match status" value="1"/>
</dbReference>
<feature type="compositionally biased region" description="Polar residues" evidence="32">
    <location>
        <begin position="647"/>
        <end position="659"/>
    </location>
</feature>
<evidence type="ECO:0000313" key="38">
    <source>
        <dbReference type="Proteomes" id="UP000140360"/>
    </source>
</evidence>
<evidence type="ECO:0000256" key="12">
    <source>
        <dbReference type="ARBA" id="ARBA00022741"/>
    </source>
</evidence>
<evidence type="ECO:0000313" key="37">
    <source>
        <dbReference type="EMBL" id="AFK09341.1"/>
    </source>
</evidence>
<dbReference type="InterPro" id="IPR017910">
    <property type="entry name" value="Znf_lg_T-Ag_D1-typ"/>
</dbReference>
<evidence type="ECO:0000256" key="15">
    <source>
        <dbReference type="ARBA" id="ARBA00022806"/>
    </source>
</evidence>
<dbReference type="GO" id="GO:0052170">
    <property type="term" value="P:symbiont-mediated suppression of host innate immune response"/>
    <property type="evidence" value="ECO:0007669"/>
    <property type="project" value="UniProtKB-KW"/>
</dbReference>
<dbReference type="Gene3D" id="3.40.1310.20">
    <property type="match status" value="1"/>
</dbReference>
<evidence type="ECO:0000256" key="8">
    <source>
        <dbReference type="ARBA" id="ARBA00022581"/>
    </source>
</evidence>
<keyword evidence="23" id="KW-0899">Viral immunoevasion</keyword>
<dbReference type="GO" id="GO:0008270">
    <property type="term" value="F:zinc ion binding"/>
    <property type="evidence" value="ECO:0007669"/>
    <property type="project" value="UniProtKB-KW"/>
</dbReference>